<dbReference type="SUPFAM" id="SSF75304">
    <property type="entry name" value="Amidase signature (AS) enzymes"/>
    <property type="match status" value="1"/>
</dbReference>
<evidence type="ECO:0000256" key="1">
    <source>
        <dbReference type="SAM" id="SignalP"/>
    </source>
</evidence>
<evidence type="ECO:0000313" key="4">
    <source>
        <dbReference type="Proteomes" id="UP000190776"/>
    </source>
</evidence>
<dbReference type="InterPro" id="IPR023631">
    <property type="entry name" value="Amidase_dom"/>
</dbReference>
<evidence type="ECO:0000259" key="2">
    <source>
        <dbReference type="Pfam" id="PF01425"/>
    </source>
</evidence>
<dbReference type="PANTHER" id="PTHR42678">
    <property type="entry name" value="AMIDASE"/>
    <property type="match status" value="1"/>
</dbReference>
<dbReference type="OrthoDB" id="3770969at2759"/>
<feature type="signal peptide" evidence="1">
    <location>
        <begin position="1"/>
        <end position="17"/>
    </location>
</feature>
<proteinExistence type="predicted"/>
<keyword evidence="3" id="KW-0808">Transferase</keyword>
<gene>
    <name evidence="3" type="ORF">BK809_0000098</name>
</gene>
<dbReference type="AlphaFoldDB" id="A0A1S8BGX2"/>
<dbReference type="EMBL" id="MSZU01000079">
    <property type="protein sequence ID" value="OMP86695.1"/>
    <property type="molecule type" value="Genomic_DNA"/>
</dbReference>
<dbReference type="GO" id="GO:0016740">
    <property type="term" value="F:transferase activity"/>
    <property type="evidence" value="ECO:0007669"/>
    <property type="project" value="UniProtKB-KW"/>
</dbReference>
<protein>
    <submittedName>
        <fullName evidence="3">Glutamyl-tRNA(Gln) amidotransferase subunit A</fullName>
    </submittedName>
</protein>
<organism evidence="3 4">
    <name type="scientific">Diplodia seriata</name>
    <dbReference type="NCBI Taxonomy" id="420778"/>
    <lineage>
        <taxon>Eukaryota</taxon>
        <taxon>Fungi</taxon>
        <taxon>Dikarya</taxon>
        <taxon>Ascomycota</taxon>
        <taxon>Pezizomycotina</taxon>
        <taxon>Dothideomycetes</taxon>
        <taxon>Dothideomycetes incertae sedis</taxon>
        <taxon>Botryosphaeriales</taxon>
        <taxon>Botryosphaeriaceae</taxon>
        <taxon>Diplodia</taxon>
    </lineage>
</organism>
<feature type="domain" description="Amidase" evidence="2">
    <location>
        <begin position="75"/>
        <end position="276"/>
    </location>
</feature>
<dbReference type="PANTHER" id="PTHR42678:SF34">
    <property type="entry name" value="OS04G0183300 PROTEIN"/>
    <property type="match status" value="1"/>
</dbReference>
<name>A0A1S8BGX2_9PEZI</name>
<sequence length="278" mass="28565">MEVFRILPATLAFVATAAQSSVNSTYPVFLKGINLLSASAAEIATALSIGNTTSLQLVDAYIARIEANNHQDYNTDVELGMNTTAGSYVLLQSQAKGDAFVISNLRAAGALILGKANMDKVSFDKPGHSVGGQCQSAYVVGGFAAGSDPSGSSRGSAVAVSASSAVAVSAGFAAAALGNDTEGSVVSPSNRAALFGLRPSTGITSRSGVVPISSSQDTAGVMAKSVWDITAIFEVMAAHDPENAYSAPADPFRRENYTQFLGDDGFQGLRIGIPREPF</sequence>
<evidence type="ECO:0000313" key="3">
    <source>
        <dbReference type="EMBL" id="OMP86695.1"/>
    </source>
</evidence>
<comment type="caution">
    <text evidence="3">The sequence shown here is derived from an EMBL/GenBank/DDBJ whole genome shotgun (WGS) entry which is preliminary data.</text>
</comment>
<dbReference type="Pfam" id="PF01425">
    <property type="entry name" value="Amidase"/>
    <property type="match status" value="1"/>
</dbReference>
<keyword evidence="1" id="KW-0732">Signal</keyword>
<dbReference type="Proteomes" id="UP000190776">
    <property type="component" value="Unassembled WGS sequence"/>
</dbReference>
<dbReference type="Gene3D" id="3.90.1300.10">
    <property type="entry name" value="Amidase signature (AS) domain"/>
    <property type="match status" value="1"/>
</dbReference>
<dbReference type="STRING" id="420778.A0A1S8BGX2"/>
<reference evidence="3 4" key="1">
    <citation type="submission" date="2017-01" db="EMBL/GenBank/DDBJ databases">
        <title>Draft genome sequence of Diplodia seriata F98.1, a fungal species involved in grapevine trunk diseases.</title>
        <authorList>
            <person name="Robert-Siegwald G."/>
            <person name="Vallet J."/>
            <person name="Abou-Mansour E."/>
            <person name="Xu J."/>
            <person name="Rey P."/>
            <person name="Bertsch C."/>
            <person name="Rego C."/>
            <person name="Larignon P."/>
            <person name="Fontaine F."/>
            <person name="Lebrun M.-H."/>
        </authorList>
    </citation>
    <scope>NUCLEOTIDE SEQUENCE [LARGE SCALE GENOMIC DNA]</scope>
    <source>
        <strain evidence="3 4">F98.1</strain>
    </source>
</reference>
<feature type="chain" id="PRO_5012074428" evidence="1">
    <location>
        <begin position="18"/>
        <end position="278"/>
    </location>
</feature>
<dbReference type="InterPro" id="IPR036928">
    <property type="entry name" value="AS_sf"/>
</dbReference>
<accession>A0A1S8BGX2</accession>